<feature type="compositionally biased region" description="Basic residues" evidence="1">
    <location>
        <begin position="407"/>
        <end position="420"/>
    </location>
</feature>
<feature type="compositionally biased region" description="Polar residues" evidence="1">
    <location>
        <begin position="504"/>
        <end position="539"/>
    </location>
</feature>
<feature type="compositionally biased region" description="Low complexity" evidence="1">
    <location>
        <begin position="968"/>
        <end position="989"/>
    </location>
</feature>
<reference evidence="3" key="1">
    <citation type="journal article" date="2019" name="Int. J. Syst. Evol. Microbiol.">
        <title>The Global Catalogue of Microorganisms (GCM) 10K type strain sequencing project: providing services to taxonomists for standard genome sequencing and annotation.</title>
        <authorList>
            <consortium name="The Broad Institute Genomics Platform"/>
            <consortium name="The Broad Institute Genome Sequencing Center for Infectious Disease"/>
            <person name="Wu L."/>
            <person name="Ma J."/>
        </authorList>
    </citation>
    <scope>NUCLEOTIDE SEQUENCE [LARGE SCALE GENOMIC DNA]</scope>
    <source>
        <strain evidence="3">CCM 8897</strain>
    </source>
</reference>
<feature type="compositionally biased region" description="Polar residues" evidence="1">
    <location>
        <begin position="707"/>
        <end position="716"/>
    </location>
</feature>
<feature type="region of interest" description="Disordered" evidence="1">
    <location>
        <begin position="641"/>
        <end position="1026"/>
    </location>
</feature>
<dbReference type="Proteomes" id="UP001596310">
    <property type="component" value="Unassembled WGS sequence"/>
</dbReference>
<feature type="compositionally biased region" description="Low complexity" evidence="1">
    <location>
        <begin position="917"/>
        <end position="930"/>
    </location>
</feature>
<sequence length="1026" mass="110522">MTTETLTVYIDESGNLGQDQGRYFTLAAVVGTTEAMKGLRRRQKNAAERFRRSSPTKKWPNNEVKAAALNQKERATMLRQVLTPEIQIYALILDKRHLPVTDFASKNSSYDYWVQLLLDQIVATQPRITELLTQLDQRALKDGSQNSLADHLRIHFNFEMQRPDLTVTISYYESQLNYGIQAADFAANAINNFYETQKKGAYTALHKNLRQTVTLPQAVFGENGSQSAKPRRKRHRAARKNTAKITALVPDANGQADQKAGRKSVGAPTSATPTGKRARSQATSRRKVTGAKKAKATAMSTTQTQPTGKKRTDSAALVPEAQPQPSKLAHSAATTKSATADSAPTLAAQPNPTARKRRHKRGGRNHPKRQPSAEQLQPQAPVATPLRQVASQAQTAPVAPPLPTSKQRQRKHRQRQKRHTSTPPTSTILTKKQANGKQTNNEQVIEEQTNKKQTNEKMRKQAVKADQVKTGQPHAAANESNSQLRVKTTAKTGRKIGAKAGSAQAKTKSGQAAQKQVKSGSATQTPKQTEPTGSKQGQGQPHKRAAQQGGARSGGQPAAKRGQSAATSLQDQLPSQSQVRSTAAGSQSNRRNQPKSQSRKPATTAAKSAVTKQIQPHRWTIRPITPAVSTQEQLIHIKMTAQQTATSGPARPTQAVPPKQQPSVKQARKRQRSAAPVSTAKSTDASITNAKQHQASKATAPGAKSTPARQTTNNRPSKAKATGKAVVNQASAQPAAKVRSAVKGQAAIKAQPHKQAPAKSGQPTGQQPVQQGTKTHAPRPVGSRVNAPKQSSPANQQRAKSASKPATKKVGQPASHQDATPAGQNPAKRPARQAGQSSSPVTARKSGAKSQAAKAKGSATSTQTVKAKNQGQQKARPETVAVPQPKKTQRSAKNAQRTQPAKPRHAQNQPIKAQNGTQSTPQQSSSTTQSRPVAQPQKQPQHTSGKSGQQPDQTAQRQSQSEQRRAQRSASNQSKSNQSKSNQSKPSKQPAHRQQVKKPGQPVKPTPAGDSETTARRHPWTIRQID</sequence>
<feature type="compositionally biased region" description="Basic and acidic residues" evidence="1">
    <location>
        <begin position="448"/>
        <end position="459"/>
    </location>
</feature>
<feature type="compositionally biased region" description="Low complexity" evidence="1">
    <location>
        <begin position="848"/>
        <end position="864"/>
    </location>
</feature>
<accession>A0ABW1UN33</accession>
<dbReference type="RefSeq" id="WP_164511040.1">
    <property type="nucleotide sequence ID" value="NZ_JBHSSM010000015.1"/>
</dbReference>
<feature type="compositionally biased region" description="Polar residues" evidence="1">
    <location>
        <begin position="564"/>
        <end position="601"/>
    </location>
</feature>
<dbReference type="Pfam" id="PF12686">
    <property type="entry name" value="DUF3800"/>
    <property type="match status" value="1"/>
</dbReference>
<feature type="compositionally biased region" description="Basic residues" evidence="1">
    <location>
        <begin position="276"/>
        <end position="295"/>
    </location>
</feature>
<evidence type="ECO:0000313" key="3">
    <source>
        <dbReference type="Proteomes" id="UP001596310"/>
    </source>
</evidence>
<proteinExistence type="predicted"/>
<feature type="compositionally biased region" description="Polar residues" evidence="1">
    <location>
        <begin position="478"/>
        <end position="491"/>
    </location>
</feature>
<feature type="compositionally biased region" description="Polar residues" evidence="1">
    <location>
        <begin position="936"/>
        <end position="954"/>
    </location>
</feature>
<feature type="compositionally biased region" description="Low complexity" evidence="1">
    <location>
        <begin position="761"/>
        <end position="773"/>
    </location>
</feature>
<feature type="compositionally biased region" description="Low complexity" evidence="1">
    <location>
        <begin position="326"/>
        <end position="345"/>
    </location>
</feature>
<dbReference type="InterPro" id="IPR024524">
    <property type="entry name" value="DUF3800"/>
</dbReference>
<feature type="compositionally biased region" description="Basic residues" evidence="1">
    <location>
        <begin position="354"/>
        <end position="369"/>
    </location>
</feature>
<feature type="compositionally biased region" description="Low complexity" evidence="1">
    <location>
        <begin position="546"/>
        <end position="559"/>
    </location>
</feature>
<evidence type="ECO:0000256" key="1">
    <source>
        <dbReference type="SAM" id="MobiDB-lite"/>
    </source>
</evidence>
<gene>
    <name evidence="2" type="ORF">ACFQHW_05765</name>
</gene>
<protein>
    <submittedName>
        <fullName evidence="2">DUF3800 domain-containing protein</fullName>
    </submittedName>
</protein>
<feature type="compositionally biased region" description="Polar residues" evidence="1">
    <location>
        <begin position="788"/>
        <end position="800"/>
    </location>
</feature>
<keyword evidence="3" id="KW-1185">Reference proteome</keyword>
<feature type="compositionally biased region" description="Polar residues" evidence="1">
    <location>
        <begin position="421"/>
        <end position="447"/>
    </location>
</feature>
<feature type="compositionally biased region" description="Polar residues" evidence="1">
    <location>
        <begin position="906"/>
        <end position="916"/>
    </location>
</feature>
<feature type="region of interest" description="Disordered" evidence="1">
    <location>
        <begin position="216"/>
        <end position="625"/>
    </location>
</feature>
<evidence type="ECO:0000313" key="2">
    <source>
        <dbReference type="EMBL" id="MFC6315078.1"/>
    </source>
</evidence>
<dbReference type="EMBL" id="JBHSSM010000015">
    <property type="protein sequence ID" value="MFC6315078.1"/>
    <property type="molecule type" value="Genomic_DNA"/>
</dbReference>
<name>A0ABW1UN33_9LACO</name>
<feature type="compositionally biased region" description="Basic residues" evidence="1">
    <location>
        <begin position="229"/>
        <end position="242"/>
    </location>
</feature>
<organism evidence="2 3">
    <name type="scientific">Lapidilactobacillus achengensis</name>
    <dbReference type="NCBI Taxonomy" id="2486000"/>
    <lineage>
        <taxon>Bacteria</taxon>
        <taxon>Bacillati</taxon>
        <taxon>Bacillota</taxon>
        <taxon>Bacilli</taxon>
        <taxon>Lactobacillales</taxon>
        <taxon>Lactobacillaceae</taxon>
        <taxon>Lapidilactobacillus</taxon>
    </lineage>
</organism>
<feature type="compositionally biased region" description="Polar residues" evidence="1">
    <location>
        <begin position="679"/>
        <end position="697"/>
    </location>
</feature>
<comment type="caution">
    <text evidence="2">The sequence shown here is derived from an EMBL/GenBank/DDBJ whole genome shotgun (WGS) entry which is preliminary data.</text>
</comment>